<reference evidence="2" key="1">
    <citation type="submission" date="2022-05" db="EMBL/GenBank/DDBJ databases">
        <title>Complete genome sequence of toluene-degrading Gulosibacter sediminis strain ACHW.36C.</title>
        <authorList>
            <person name="Wai A.C."/>
            <person name="Lai G.K."/>
            <person name="Griffin S.D."/>
            <person name="Leung F.C."/>
        </authorList>
    </citation>
    <scope>NUCLEOTIDE SEQUENCE [LARGE SCALE GENOMIC DNA]</scope>
    <source>
        <strain evidence="2">ACHW.36C</strain>
    </source>
</reference>
<name>A0ABY4MZR7_9MICO</name>
<dbReference type="PANTHER" id="PTHR33608">
    <property type="entry name" value="BLL2464 PROTEIN"/>
    <property type="match status" value="1"/>
</dbReference>
<dbReference type="PANTHER" id="PTHR33608:SF6">
    <property type="entry name" value="BLL2464 PROTEIN"/>
    <property type="match status" value="1"/>
</dbReference>
<dbReference type="Pfam" id="PF01882">
    <property type="entry name" value="DUF58"/>
    <property type="match status" value="1"/>
</dbReference>
<evidence type="ECO:0000313" key="2">
    <source>
        <dbReference type="EMBL" id="UQN15931.1"/>
    </source>
</evidence>
<evidence type="ECO:0000259" key="1">
    <source>
        <dbReference type="Pfam" id="PF01882"/>
    </source>
</evidence>
<accession>A0ABY4MZR7</accession>
<protein>
    <submittedName>
        <fullName evidence="2">DUF58 domain-containing protein</fullName>
    </submittedName>
</protein>
<dbReference type="InterPro" id="IPR002881">
    <property type="entry name" value="DUF58"/>
</dbReference>
<proteinExistence type="predicted"/>
<gene>
    <name evidence="2" type="ORF">M3M28_05645</name>
</gene>
<feature type="domain" description="DUF58" evidence="1">
    <location>
        <begin position="43"/>
        <end position="214"/>
    </location>
</feature>
<organism evidence="2">
    <name type="scientific">Gulosibacter sediminis</name>
    <dbReference type="NCBI Taxonomy" id="1729695"/>
    <lineage>
        <taxon>Bacteria</taxon>
        <taxon>Bacillati</taxon>
        <taxon>Actinomycetota</taxon>
        <taxon>Actinomycetes</taxon>
        <taxon>Micrococcales</taxon>
        <taxon>Microbacteriaceae</taxon>
        <taxon>Gulosibacter</taxon>
    </lineage>
</organism>
<sequence length="296" mass="32924">MTEEALLTRVKTKLFLRSRRRATHLLEGQYAAMHRGRSMDFDDLREYEPGDEVADIDWNASARSGTTLVRRWADERRNRVCFVMDSGRNMATGSTAGDSKRDIAVMAAGALGYIAQRHGDEVAFISGNADGVHQLPFRATEGALERGLRAASEPIAIDGARSDVLGLLDRARVTLKQRMFVVVIADELPLDARLREQLGALSAAHQLVWLEVGDGDPIGHGGEAPSFDVDDGWEMPRTLARSPKLRRELDIAMAERARELRTELERRGVSHTRIESVDATVPALLELLRVRQHARI</sequence>
<dbReference type="EMBL" id="CP097160">
    <property type="protein sequence ID" value="UQN15931.1"/>
    <property type="molecule type" value="Genomic_DNA"/>
</dbReference>